<dbReference type="EMBL" id="CP000473">
    <property type="protein sequence ID" value="ABJ88021.1"/>
    <property type="molecule type" value="Genomic_DNA"/>
</dbReference>
<feature type="chain" id="PRO_5004163216" description="alpha-L-fucosidase" evidence="7">
    <location>
        <begin position="19"/>
        <end position="492"/>
    </location>
</feature>
<comment type="function">
    <text evidence="1">Alpha-L-fucosidase is responsible for hydrolyzing the alpha-1,6-linked fucose joined to the reducing-end N-acetylglucosamine of the carbohydrate moieties of glycoproteins.</text>
</comment>
<evidence type="ECO:0000256" key="4">
    <source>
        <dbReference type="ARBA" id="ARBA00022729"/>
    </source>
</evidence>
<accession>Q01QP9</accession>
<dbReference type="EC" id="3.2.1.51" evidence="3"/>
<comment type="similarity">
    <text evidence="2">Belongs to the glycosyl hydrolase 29 family.</text>
</comment>
<evidence type="ECO:0000256" key="7">
    <source>
        <dbReference type="SAM" id="SignalP"/>
    </source>
</evidence>
<dbReference type="Gene3D" id="2.60.40.1180">
    <property type="entry name" value="Golgi alpha-mannosidase II"/>
    <property type="match status" value="1"/>
</dbReference>
<keyword evidence="6 9" id="KW-0326">Glycosidase</keyword>
<dbReference type="GO" id="GO:0004560">
    <property type="term" value="F:alpha-L-fucosidase activity"/>
    <property type="evidence" value="ECO:0007669"/>
    <property type="project" value="UniProtKB-EC"/>
</dbReference>
<dbReference type="InterPro" id="IPR017853">
    <property type="entry name" value="GH"/>
</dbReference>
<evidence type="ECO:0000256" key="5">
    <source>
        <dbReference type="ARBA" id="ARBA00022801"/>
    </source>
</evidence>
<dbReference type="AlphaFoldDB" id="Q01QP9"/>
<dbReference type="InterPro" id="IPR057739">
    <property type="entry name" value="Glyco_hydro_29_N"/>
</dbReference>
<feature type="domain" description="Glycoside hydrolase family 29 N-terminal" evidence="8">
    <location>
        <begin position="21"/>
        <end position="365"/>
    </location>
</feature>
<dbReference type="PRINTS" id="PR00741">
    <property type="entry name" value="GLHYDRLASE29"/>
</dbReference>
<evidence type="ECO:0000259" key="8">
    <source>
        <dbReference type="Pfam" id="PF01120"/>
    </source>
</evidence>
<evidence type="ECO:0000313" key="9">
    <source>
        <dbReference type="EMBL" id="ABJ88021.1"/>
    </source>
</evidence>
<dbReference type="HOGENOM" id="CLU_002934_1_1_0"/>
<dbReference type="STRING" id="234267.Acid_7109"/>
<dbReference type="GO" id="GO:0016139">
    <property type="term" value="P:glycoside catabolic process"/>
    <property type="evidence" value="ECO:0007669"/>
    <property type="project" value="TreeGrafter"/>
</dbReference>
<evidence type="ECO:0000256" key="2">
    <source>
        <dbReference type="ARBA" id="ARBA00007951"/>
    </source>
</evidence>
<keyword evidence="4 7" id="KW-0732">Signal</keyword>
<keyword evidence="5 9" id="KW-0378">Hydrolase</keyword>
<feature type="signal peptide" evidence="7">
    <location>
        <begin position="1"/>
        <end position="18"/>
    </location>
</feature>
<proteinExistence type="inferred from homology"/>
<dbReference type="PANTHER" id="PTHR10030:SF37">
    <property type="entry name" value="ALPHA-L-FUCOSIDASE-RELATED"/>
    <property type="match status" value="1"/>
</dbReference>
<dbReference type="CAZy" id="GH29">
    <property type="family name" value="Glycoside Hydrolase Family 29"/>
</dbReference>
<evidence type="ECO:0000256" key="6">
    <source>
        <dbReference type="ARBA" id="ARBA00023295"/>
    </source>
</evidence>
<dbReference type="InterPro" id="IPR016286">
    <property type="entry name" value="FUC_metazoa-typ"/>
</dbReference>
<protein>
    <recommendedName>
        <fullName evidence="3">alpha-L-fucosidase</fullName>
        <ecNumber evidence="3">3.2.1.51</ecNumber>
    </recommendedName>
</protein>
<reference evidence="9" key="1">
    <citation type="submission" date="2006-10" db="EMBL/GenBank/DDBJ databases">
        <title>Complete sequence of Solibacter usitatus Ellin6076.</title>
        <authorList>
            <consortium name="US DOE Joint Genome Institute"/>
            <person name="Copeland A."/>
            <person name="Lucas S."/>
            <person name="Lapidus A."/>
            <person name="Barry K."/>
            <person name="Detter J.C."/>
            <person name="Glavina del Rio T."/>
            <person name="Hammon N."/>
            <person name="Israni S."/>
            <person name="Dalin E."/>
            <person name="Tice H."/>
            <person name="Pitluck S."/>
            <person name="Thompson L.S."/>
            <person name="Brettin T."/>
            <person name="Bruce D."/>
            <person name="Han C."/>
            <person name="Tapia R."/>
            <person name="Gilna P."/>
            <person name="Schmutz J."/>
            <person name="Larimer F."/>
            <person name="Land M."/>
            <person name="Hauser L."/>
            <person name="Kyrpides N."/>
            <person name="Mikhailova N."/>
            <person name="Janssen P.H."/>
            <person name="Kuske C.R."/>
            <person name="Richardson P."/>
        </authorList>
    </citation>
    <scope>NUCLEOTIDE SEQUENCE</scope>
    <source>
        <strain evidence="9">Ellin6076</strain>
    </source>
</reference>
<dbReference type="GO" id="GO:0005764">
    <property type="term" value="C:lysosome"/>
    <property type="evidence" value="ECO:0007669"/>
    <property type="project" value="TreeGrafter"/>
</dbReference>
<dbReference type="OrthoDB" id="107551at2"/>
<name>Q01QP9_SOLUE</name>
<dbReference type="Pfam" id="PF01120">
    <property type="entry name" value="Alpha_L_fucos"/>
    <property type="match status" value="1"/>
</dbReference>
<dbReference type="PANTHER" id="PTHR10030">
    <property type="entry name" value="ALPHA-L-FUCOSIDASE"/>
    <property type="match status" value="1"/>
</dbReference>
<organism evidence="9">
    <name type="scientific">Solibacter usitatus (strain Ellin6076)</name>
    <dbReference type="NCBI Taxonomy" id="234267"/>
    <lineage>
        <taxon>Bacteria</taxon>
        <taxon>Pseudomonadati</taxon>
        <taxon>Acidobacteriota</taxon>
        <taxon>Terriglobia</taxon>
        <taxon>Bryobacterales</taxon>
        <taxon>Solibacteraceae</taxon>
        <taxon>Candidatus Solibacter</taxon>
    </lineage>
</organism>
<dbReference type="InterPro" id="IPR013780">
    <property type="entry name" value="Glyco_hydro_b"/>
</dbReference>
<dbReference type="SUPFAM" id="SSF51445">
    <property type="entry name" value="(Trans)glycosidases"/>
    <property type="match status" value="1"/>
</dbReference>
<evidence type="ECO:0000256" key="3">
    <source>
        <dbReference type="ARBA" id="ARBA00012662"/>
    </source>
</evidence>
<evidence type="ECO:0000256" key="1">
    <source>
        <dbReference type="ARBA" id="ARBA00004071"/>
    </source>
</evidence>
<dbReference type="SMART" id="SM00812">
    <property type="entry name" value="Alpha_L_fucos"/>
    <property type="match status" value="1"/>
</dbReference>
<dbReference type="Gene3D" id="3.20.20.80">
    <property type="entry name" value="Glycosidases"/>
    <property type="match status" value="1"/>
</dbReference>
<dbReference type="InterPro" id="IPR000933">
    <property type="entry name" value="Glyco_hydro_29"/>
</dbReference>
<gene>
    <name evidence="9" type="ordered locus">Acid_7109</name>
</gene>
<dbReference type="KEGG" id="sus:Acid_7109"/>
<dbReference type="InParanoid" id="Q01QP9"/>
<sequence precursor="true">MRRRDILRACAAAPLALAAGQRAFGQTRYQPTWESIDARPSPAWYTDSKFGIFIHWGVYSVPSYAPVKSKGETMYAEWYWNSLNKANSSTRKFHDRVYGTDFKYFDFAPLFRAELYDPAHWADVFERSGAKYVALTSKHHEGFTLWRNQQANQTWGRPWNAADIGPKRDIALDLMEAGRAKGLHMGIYYSLYEWYNPLWLTDNKRYVAEHMFPQFKDAVTHLKPSIIFSDGEWELTSAEWNSPELLAWLFNESPVRDEVVIDDRWGKDTRHKHGGYYTTEYTSGMQQAAHPWEESRGMGYSYGYNRQETLADYHSDRELLMMLLDIVARGGNLLLDIGPTADGRIPVVMEERLIQLGNFLRPNGEAIYGTHAHRNPRQWSKGSIPKLEEKEFMSDYDITKLVDTPPAGYARADAFFTAKKDAVYAILPRRPMKEVVLEDIEAPSGVRVTLLDGGQQLQSKLQGRQLRITVPDGLSAALPSSQAYVLKLAGAR</sequence>
<dbReference type="eggNOG" id="COG3669">
    <property type="taxonomic scope" value="Bacteria"/>
</dbReference>
<dbReference type="PIRSF" id="PIRSF001092">
    <property type="entry name" value="Alpha-L-fucosidase"/>
    <property type="match status" value="1"/>
</dbReference>
<dbReference type="GO" id="GO:0006004">
    <property type="term" value="P:fucose metabolic process"/>
    <property type="evidence" value="ECO:0007669"/>
    <property type="project" value="InterPro"/>
</dbReference>